<dbReference type="Proteomes" id="UP000624183">
    <property type="component" value="Unassembled WGS sequence"/>
</dbReference>
<evidence type="ECO:0000313" key="2">
    <source>
        <dbReference type="Proteomes" id="UP000624183"/>
    </source>
</evidence>
<dbReference type="EMBL" id="BMUW01000034">
    <property type="protein sequence ID" value="GGZ83582.1"/>
    <property type="molecule type" value="Genomic_DNA"/>
</dbReference>
<comment type="caution">
    <text evidence="1">The sequence shown here is derived from an EMBL/GenBank/DDBJ whole genome shotgun (WGS) entry which is preliminary data.</text>
</comment>
<accession>A0ABQ3CFG1</accession>
<proteinExistence type="predicted"/>
<protein>
    <submittedName>
        <fullName evidence="1">Uncharacterized protein</fullName>
    </submittedName>
</protein>
<gene>
    <name evidence="1" type="ORF">GCM10010328_67300</name>
</gene>
<organism evidence="1 2">
    <name type="scientific">Streptomyces rubiginosohelvolus</name>
    <dbReference type="NCBI Taxonomy" id="67362"/>
    <lineage>
        <taxon>Bacteria</taxon>
        <taxon>Bacillati</taxon>
        <taxon>Actinomycetota</taxon>
        <taxon>Actinomycetes</taxon>
        <taxon>Kitasatosporales</taxon>
        <taxon>Streptomycetaceae</taxon>
        <taxon>Streptomyces</taxon>
    </lineage>
</organism>
<keyword evidence="2" id="KW-1185">Reference proteome</keyword>
<evidence type="ECO:0000313" key="1">
    <source>
        <dbReference type="EMBL" id="GGZ83582.1"/>
    </source>
</evidence>
<name>A0ABQ3CFG1_9ACTN</name>
<reference evidence="2" key="1">
    <citation type="journal article" date="2019" name="Int. J. Syst. Evol. Microbiol.">
        <title>The Global Catalogue of Microorganisms (GCM) 10K type strain sequencing project: providing services to taxonomists for standard genome sequencing and annotation.</title>
        <authorList>
            <consortium name="The Broad Institute Genomics Platform"/>
            <consortium name="The Broad Institute Genome Sequencing Center for Infectious Disease"/>
            <person name="Wu L."/>
            <person name="Ma J."/>
        </authorList>
    </citation>
    <scope>NUCLEOTIDE SEQUENCE [LARGE SCALE GENOMIC DNA]</scope>
    <source>
        <strain evidence="2">JCM 4602</strain>
    </source>
</reference>
<sequence length="79" mass="8629">MSLQQPASLGWCQILDGVTILDSNGQRQPDCPNAPFARITHHHGSTTMLCQADLDSWLDNADTDEGMEPAGLQLLPVRQ</sequence>